<dbReference type="Proteomes" id="UP001370490">
    <property type="component" value="Unassembled WGS sequence"/>
</dbReference>
<accession>A0AAN8VNL2</accession>
<evidence type="ECO:0000313" key="2">
    <source>
        <dbReference type="Proteomes" id="UP001370490"/>
    </source>
</evidence>
<organism evidence="1 2">
    <name type="scientific">Dillenia turbinata</name>
    <dbReference type="NCBI Taxonomy" id="194707"/>
    <lineage>
        <taxon>Eukaryota</taxon>
        <taxon>Viridiplantae</taxon>
        <taxon>Streptophyta</taxon>
        <taxon>Embryophyta</taxon>
        <taxon>Tracheophyta</taxon>
        <taxon>Spermatophyta</taxon>
        <taxon>Magnoliopsida</taxon>
        <taxon>eudicotyledons</taxon>
        <taxon>Gunneridae</taxon>
        <taxon>Pentapetalae</taxon>
        <taxon>Dilleniales</taxon>
        <taxon>Dilleniaceae</taxon>
        <taxon>Dillenia</taxon>
    </lineage>
</organism>
<name>A0AAN8VNL2_9MAGN</name>
<gene>
    <name evidence="1" type="ORF">RJ641_036125</name>
</gene>
<dbReference type="InterPro" id="IPR045272">
    <property type="entry name" value="ANXUR1/2-like"/>
</dbReference>
<feature type="non-terminal residue" evidence="1">
    <location>
        <position position="201"/>
    </location>
</feature>
<comment type="caution">
    <text evidence="1">The sequence shown here is derived from an EMBL/GenBank/DDBJ whole genome shotgun (WGS) entry which is preliminary data.</text>
</comment>
<evidence type="ECO:0000313" key="1">
    <source>
        <dbReference type="EMBL" id="KAK6933231.1"/>
    </source>
</evidence>
<proteinExistence type="predicted"/>
<protein>
    <submittedName>
        <fullName evidence="1">Uncharacterized protein</fullName>
    </submittedName>
</protein>
<keyword evidence="2" id="KW-1185">Reference proteome</keyword>
<dbReference type="Gene3D" id="1.10.510.10">
    <property type="entry name" value="Transferase(Phosphotransferase) domain 1"/>
    <property type="match status" value="1"/>
</dbReference>
<dbReference type="PANTHER" id="PTHR27003">
    <property type="entry name" value="OS07G0166700 PROTEIN"/>
    <property type="match status" value="1"/>
</dbReference>
<dbReference type="PANTHER" id="PTHR27003:SF393">
    <property type="entry name" value="RECEPTOR-LIKE PROTEIN KINASE THESEUS 1"/>
    <property type="match status" value="1"/>
</dbReference>
<dbReference type="GO" id="GO:0005886">
    <property type="term" value="C:plasma membrane"/>
    <property type="evidence" value="ECO:0007669"/>
    <property type="project" value="TreeGrafter"/>
</dbReference>
<sequence length="201" mass="22776">MACGPLRKDLYGSNLAPLTWKQRLEIRIWSCKGIALPSHRVQVVLIRSKIGSNTRCGTRHSTMLRARPTVNPAFPRVHVNIAEWAMKWQKKGHLEKVIDPHLVGHVNVESLRKFGETVEKCLAEHGSERPTMADVMWNLEYAVHLQEASMQSVMEENSTNNIPEHWIPAIELNGEGEEIVTDQESDATARSVVFLQIVDPR</sequence>
<reference evidence="1 2" key="1">
    <citation type="submission" date="2023-12" db="EMBL/GenBank/DDBJ databases">
        <title>A high-quality genome assembly for Dillenia turbinata (Dilleniales).</title>
        <authorList>
            <person name="Chanderbali A."/>
        </authorList>
    </citation>
    <scope>NUCLEOTIDE SEQUENCE [LARGE SCALE GENOMIC DNA]</scope>
    <source>
        <strain evidence="1">LSX21</strain>
        <tissue evidence="1">Leaf</tissue>
    </source>
</reference>
<dbReference type="GO" id="GO:0009506">
    <property type="term" value="C:plasmodesma"/>
    <property type="evidence" value="ECO:0007669"/>
    <property type="project" value="TreeGrafter"/>
</dbReference>
<dbReference type="EMBL" id="JBAMMX010000009">
    <property type="protein sequence ID" value="KAK6933231.1"/>
    <property type="molecule type" value="Genomic_DNA"/>
</dbReference>
<dbReference type="AlphaFoldDB" id="A0AAN8VNL2"/>
<dbReference type="GO" id="GO:0004714">
    <property type="term" value="F:transmembrane receptor protein tyrosine kinase activity"/>
    <property type="evidence" value="ECO:0007669"/>
    <property type="project" value="InterPro"/>
</dbReference>